<dbReference type="SUPFAM" id="SSF55469">
    <property type="entry name" value="FMN-dependent nitroreductase-like"/>
    <property type="match status" value="1"/>
</dbReference>
<evidence type="ECO:0000313" key="3">
    <source>
        <dbReference type="Proteomes" id="UP000594121"/>
    </source>
</evidence>
<evidence type="ECO:0000313" key="2">
    <source>
        <dbReference type="EMBL" id="QOJ79463.1"/>
    </source>
</evidence>
<evidence type="ECO:0000259" key="1">
    <source>
        <dbReference type="Pfam" id="PF00881"/>
    </source>
</evidence>
<dbReference type="Proteomes" id="UP000594121">
    <property type="component" value="Chromosome"/>
</dbReference>
<sequence>MYSLPKVQVRDRPSLREALWCLANNTPLECSPCDVRGVARILFHVQGCRDGRFRTVPSAGATYPLEVYLYSRNELLPVDYGVYRYRPCRSVLEPVKGASVGFEGFAINSVSERTTSFYGSRGYRYVRQEIGHALQNLLLSLVSHGFAYNVRVVNIGLEGVVGEARVAEVEVREARDHCKGFLVERGAPLDAVIASRSSIRTFKKEGLSEEQLLTLLKWSTGDVIEGGRPYPKIFGSYLVETYVFTKSVKGLDPGVYYFETSTGELEPVKLGDVSEDLWRHSLRQTSVLRAPAVIILAGRGYEAEVECGIVGQNIYLNATHDGLGTVAIGAFNDENIARVTGVEDPLYLMPLGRPAP</sequence>
<dbReference type="InterPro" id="IPR000415">
    <property type="entry name" value="Nitroreductase-like"/>
</dbReference>
<dbReference type="GeneID" id="59148851"/>
<gene>
    <name evidence="2" type="ORF">IG193_03105</name>
</gene>
<dbReference type="KEGG" id="thel:IG193_03105"/>
<dbReference type="EMBL" id="CP062310">
    <property type="protein sequence ID" value="QOJ79463.1"/>
    <property type="molecule type" value="Genomic_DNA"/>
</dbReference>
<dbReference type="CDD" id="cd02142">
    <property type="entry name" value="McbC_SagB-like_oxidoreductase"/>
    <property type="match status" value="1"/>
</dbReference>
<accession>A0A7L9FKC8</accession>
<dbReference type="PANTHER" id="PTHR43745">
    <property type="entry name" value="NITROREDUCTASE MJ1384-RELATED"/>
    <property type="match status" value="1"/>
</dbReference>
<protein>
    <submittedName>
        <fullName evidence="2">Nitroreductase family protein</fullName>
    </submittedName>
</protein>
<keyword evidence="3" id="KW-1185">Reference proteome</keyword>
<dbReference type="InterPro" id="IPR052544">
    <property type="entry name" value="Bacteriocin_Proc_Enz"/>
</dbReference>
<proteinExistence type="predicted"/>
<dbReference type="Pfam" id="PF00881">
    <property type="entry name" value="Nitroreductase"/>
    <property type="match status" value="1"/>
</dbReference>
<dbReference type="InterPro" id="IPR029479">
    <property type="entry name" value="Nitroreductase"/>
</dbReference>
<dbReference type="RefSeq" id="WP_192819435.1">
    <property type="nucleotide sequence ID" value="NZ_CP062310.1"/>
</dbReference>
<dbReference type="InParanoid" id="A0A7L9FKC8"/>
<dbReference type="GO" id="GO:0016491">
    <property type="term" value="F:oxidoreductase activity"/>
    <property type="evidence" value="ECO:0007669"/>
    <property type="project" value="InterPro"/>
</dbReference>
<dbReference type="PANTHER" id="PTHR43745:SF2">
    <property type="entry name" value="NITROREDUCTASE MJ1384-RELATED"/>
    <property type="match status" value="1"/>
</dbReference>
<reference evidence="2 3" key="1">
    <citation type="submission" date="2020-10" db="EMBL/GenBank/DDBJ databases">
        <title>Thermofilum lucidum 3507LT sp. nov. a novel member of Thermofilaceae family isolated from Chile hot spring, and proposal of description order Thermofilales.</title>
        <authorList>
            <person name="Zayulina K.S."/>
            <person name="Elcheninov A.G."/>
            <person name="Toshchakov S.V."/>
            <person name="Kublanov I.V."/>
        </authorList>
    </citation>
    <scope>NUCLEOTIDE SEQUENCE [LARGE SCALE GENOMIC DNA]</scope>
    <source>
        <strain evidence="2 3">3507LT</strain>
    </source>
</reference>
<feature type="domain" description="Nitroreductase" evidence="1">
    <location>
        <begin position="193"/>
        <end position="353"/>
    </location>
</feature>
<name>A0A7L9FKC8_9CREN</name>
<dbReference type="AlphaFoldDB" id="A0A7L9FKC8"/>
<dbReference type="Gene3D" id="3.40.109.10">
    <property type="entry name" value="NADH Oxidase"/>
    <property type="match status" value="2"/>
</dbReference>
<organism evidence="2 3">
    <name type="scientific">Infirmifilum lucidum</name>
    <dbReference type="NCBI Taxonomy" id="2776706"/>
    <lineage>
        <taxon>Archaea</taxon>
        <taxon>Thermoproteota</taxon>
        <taxon>Thermoprotei</taxon>
        <taxon>Thermofilales</taxon>
        <taxon>Thermofilaceae</taxon>
        <taxon>Infirmifilum</taxon>
    </lineage>
</organism>